<sequence length="86" mass="10143">MDKKSEEYLRQYIKLTDTIKQKIEAHAARYHIKAEICAWYSDWEDFCSDWCDICGYSRTEARKLYHGGIGEFMKLPEGNGIVRFAI</sequence>
<evidence type="ECO:0000313" key="1">
    <source>
        <dbReference type="EMBL" id="RGI82090.1"/>
    </source>
</evidence>
<accession>A0A374NF19</accession>
<comment type="caution">
    <text evidence="1">The sequence shown here is derived from an EMBL/GenBank/DDBJ whole genome shotgun (WGS) entry which is preliminary data.</text>
</comment>
<proteinExistence type="predicted"/>
<dbReference type="Proteomes" id="UP000262524">
    <property type="component" value="Unassembled WGS sequence"/>
</dbReference>
<gene>
    <name evidence="1" type="ORF">DXD91_12540</name>
</gene>
<reference evidence="1 2" key="1">
    <citation type="submission" date="2018-08" db="EMBL/GenBank/DDBJ databases">
        <title>A genome reference for cultivated species of the human gut microbiota.</title>
        <authorList>
            <person name="Zou Y."/>
            <person name="Xue W."/>
            <person name="Luo G."/>
        </authorList>
    </citation>
    <scope>NUCLEOTIDE SEQUENCE [LARGE SCALE GENOMIC DNA]</scope>
    <source>
        <strain evidence="1 2">TM10-1AC</strain>
    </source>
</reference>
<dbReference type="EMBL" id="QSOE01000108">
    <property type="protein sequence ID" value="RGI82090.1"/>
    <property type="molecule type" value="Genomic_DNA"/>
</dbReference>
<evidence type="ECO:0000313" key="2">
    <source>
        <dbReference type="Proteomes" id="UP000262524"/>
    </source>
</evidence>
<protein>
    <submittedName>
        <fullName evidence="1">Uncharacterized protein</fullName>
    </submittedName>
</protein>
<dbReference type="AlphaFoldDB" id="A0A374NF19"/>
<dbReference type="RefSeq" id="WP_117983326.1">
    <property type="nucleotide sequence ID" value="NZ_DBFOXH010000003.1"/>
</dbReference>
<name>A0A374NF19_9FIRM</name>
<organism evidence="1 2">
    <name type="scientific">Anaerobutyricum hallii</name>
    <dbReference type="NCBI Taxonomy" id="39488"/>
    <lineage>
        <taxon>Bacteria</taxon>
        <taxon>Bacillati</taxon>
        <taxon>Bacillota</taxon>
        <taxon>Clostridia</taxon>
        <taxon>Lachnospirales</taxon>
        <taxon>Lachnospiraceae</taxon>
        <taxon>Anaerobutyricum</taxon>
    </lineage>
</organism>